<keyword evidence="1" id="KW-0596">Phosphopantetheine</keyword>
<evidence type="ECO:0000256" key="1">
    <source>
        <dbReference type="ARBA" id="ARBA00022450"/>
    </source>
</evidence>
<name>A0A388SF25_9BURK</name>
<dbReference type="NCBIfam" id="NF006617">
    <property type="entry name" value="PRK09184.1"/>
    <property type="match status" value="1"/>
</dbReference>
<gene>
    <name evidence="4" type="ORF">MESMUL_14130</name>
</gene>
<dbReference type="Gene3D" id="1.10.1200.10">
    <property type="entry name" value="ACP-like"/>
    <property type="match status" value="1"/>
</dbReference>
<reference evidence="4 5" key="1">
    <citation type="journal article" date="2018" name="Int. J. Syst. Evol. Microbiol.">
        <title>Mesosutterella multiformis gen. nov., sp. nov., a member of the family Sutterellaceae and Sutterella megalosphaeroides sp. nov., isolated from human faeces.</title>
        <authorList>
            <person name="Sakamoto M."/>
            <person name="Ikeyama N."/>
            <person name="Kunihiro T."/>
            <person name="Iino T."/>
            <person name="Yuki M."/>
            <person name="Ohkuma M."/>
        </authorList>
    </citation>
    <scope>NUCLEOTIDE SEQUENCE [LARGE SCALE GENOMIC DNA]</scope>
    <source>
        <strain evidence="4 5">4NBBH2</strain>
    </source>
</reference>
<feature type="domain" description="Carrier" evidence="3">
    <location>
        <begin position="2"/>
        <end position="85"/>
    </location>
</feature>
<dbReference type="PROSITE" id="PS00012">
    <property type="entry name" value="PHOSPHOPANTETHEINE"/>
    <property type="match status" value="1"/>
</dbReference>
<dbReference type="Pfam" id="PF00550">
    <property type="entry name" value="PP-binding"/>
    <property type="match status" value="1"/>
</dbReference>
<keyword evidence="2" id="KW-0597">Phosphoprotein</keyword>
<evidence type="ECO:0000313" key="4">
    <source>
        <dbReference type="EMBL" id="GBO94059.1"/>
    </source>
</evidence>
<comment type="caution">
    <text evidence="4">The sequence shown here is derived from an EMBL/GenBank/DDBJ whole genome shotgun (WGS) entry which is preliminary data.</text>
</comment>
<dbReference type="Proteomes" id="UP000266091">
    <property type="component" value="Unassembled WGS sequence"/>
</dbReference>
<dbReference type="InterPro" id="IPR009081">
    <property type="entry name" value="PP-bd_ACP"/>
</dbReference>
<dbReference type="OrthoDB" id="9803943at2"/>
<dbReference type="InterPro" id="IPR006162">
    <property type="entry name" value="Ppantetheine_attach_site"/>
</dbReference>
<dbReference type="PROSITE" id="PS50075">
    <property type="entry name" value="CARRIER"/>
    <property type="match status" value="1"/>
</dbReference>
<evidence type="ECO:0000313" key="5">
    <source>
        <dbReference type="Proteomes" id="UP000266091"/>
    </source>
</evidence>
<dbReference type="AlphaFoldDB" id="A0A388SF25"/>
<evidence type="ECO:0000256" key="2">
    <source>
        <dbReference type="ARBA" id="ARBA00022553"/>
    </source>
</evidence>
<evidence type="ECO:0000259" key="3">
    <source>
        <dbReference type="PROSITE" id="PS50075"/>
    </source>
</evidence>
<keyword evidence="5" id="KW-1185">Reference proteome</keyword>
<organism evidence="4 5">
    <name type="scientific">Mesosutterella multiformis</name>
    <dbReference type="NCBI Taxonomy" id="2259133"/>
    <lineage>
        <taxon>Bacteria</taxon>
        <taxon>Pseudomonadati</taxon>
        <taxon>Pseudomonadota</taxon>
        <taxon>Betaproteobacteria</taxon>
        <taxon>Burkholderiales</taxon>
        <taxon>Sutterellaceae</taxon>
        <taxon>Mesosutterella</taxon>
    </lineage>
</organism>
<sequence>METLENQIRSLIIESLNLEGMSPEEIADDTPLFGEEGLGLDSIDALELGMAVKKRFGVNLSGTTEENRSRFASVKTLADYIRTQKPEA</sequence>
<accession>A0A401LMP5</accession>
<dbReference type="RefSeq" id="WP_022443972.1">
    <property type="nucleotide sequence ID" value="NZ_BGZJ01000001.1"/>
</dbReference>
<protein>
    <submittedName>
        <fullName evidence="4">Acyl carrier protein</fullName>
    </submittedName>
</protein>
<dbReference type="InterPro" id="IPR036736">
    <property type="entry name" value="ACP-like_sf"/>
</dbReference>
<accession>A0A388SF25</accession>
<proteinExistence type="predicted"/>
<dbReference type="SUPFAM" id="SSF47336">
    <property type="entry name" value="ACP-like"/>
    <property type="match status" value="1"/>
</dbReference>
<dbReference type="EMBL" id="BGZJ01000001">
    <property type="protein sequence ID" value="GBO94059.1"/>
    <property type="molecule type" value="Genomic_DNA"/>
</dbReference>